<proteinExistence type="predicted"/>
<reference evidence="2" key="1">
    <citation type="journal article" date="2021" name="Proc. Natl. Acad. Sci. U.S.A.">
        <title>A Catalog of Tens of Thousands of Viruses from Human Metagenomes Reveals Hidden Associations with Chronic Diseases.</title>
        <authorList>
            <person name="Tisza M.J."/>
            <person name="Buck C.B."/>
        </authorList>
    </citation>
    <scope>NUCLEOTIDE SEQUENCE</scope>
    <source>
        <strain evidence="2">Ct8LX107</strain>
    </source>
</reference>
<evidence type="ECO:0000259" key="1">
    <source>
        <dbReference type="Pfam" id="PF04448"/>
    </source>
</evidence>
<dbReference type="Pfam" id="PF04448">
    <property type="entry name" value="DUF551"/>
    <property type="match status" value="1"/>
</dbReference>
<dbReference type="EMBL" id="BK015706">
    <property type="protein sequence ID" value="DAE21007.1"/>
    <property type="molecule type" value="Genomic_DNA"/>
</dbReference>
<feature type="domain" description="DUF551" evidence="1">
    <location>
        <begin position="99"/>
        <end position="198"/>
    </location>
</feature>
<sequence length="203" mass="23589">MRCKWYAEFEGVCTNGECPYRGDTCPTSEHPEVCKYAEKKPEIPQLSVEELAKTLRLCNIISCRSCVFCKSSNCRSILRSQAADMLEKLAAERDAKKPEWISVEDGPPKNEQEVLIYCNRDGFKFVCPAIYEDGTMLTQNSRWNWNDLEEYGTYSEENDDYFVPKGWWENRQFTPDDVYNCPVDCEVTHWMPLPKPPKEATHD</sequence>
<evidence type="ECO:0000313" key="2">
    <source>
        <dbReference type="EMBL" id="DAE21007.1"/>
    </source>
</evidence>
<accession>A0A8S5QP13</accession>
<dbReference type="InterPro" id="IPR007539">
    <property type="entry name" value="DUF551"/>
</dbReference>
<protein>
    <recommendedName>
        <fullName evidence="1">DUF551 domain-containing protein</fullName>
    </recommendedName>
</protein>
<organism evidence="2">
    <name type="scientific">Siphoviridae sp. ct8LX107</name>
    <dbReference type="NCBI Taxonomy" id="2826169"/>
    <lineage>
        <taxon>Viruses</taxon>
        <taxon>Duplodnaviria</taxon>
        <taxon>Heunggongvirae</taxon>
        <taxon>Uroviricota</taxon>
        <taxon>Caudoviricetes</taxon>
    </lineage>
</organism>
<name>A0A8S5QP13_9CAUD</name>